<organism evidence="1 2">
    <name type="scientific">Shewanella phaeophyticola</name>
    <dbReference type="NCBI Taxonomy" id="2978345"/>
    <lineage>
        <taxon>Bacteria</taxon>
        <taxon>Pseudomonadati</taxon>
        <taxon>Pseudomonadota</taxon>
        <taxon>Gammaproteobacteria</taxon>
        <taxon>Alteromonadales</taxon>
        <taxon>Shewanellaceae</taxon>
        <taxon>Shewanella</taxon>
    </lineage>
</organism>
<reference evidence="1" key="1">
    <citation type="submission" date="2022-09" db="EMBL/GenBank/DDBJ databases">
        <title>Shewanella sp. KJ10-1 sp.nov, isolated from marine algae.</title>
        <authorList>
            <person name="Butt M."/>
            <person name="Lee J.K."/>
            <person name="Kim J.M."/>
            <person name="Choi D.G."/>
        </authorList>
    </citation>
    <scope>NUCLEOTIDE SEQUENCE</scope>
    <source>
        <strain evidence="1">KJ10-1</strain>
    </source>
</reference>
<gene>
    <name evidence="1" type="ORF">N4T56_11685</name>
</gene>
<accession>A0ABT2P5R1</accession>
<sequence>MLIYRLIIIACGLLCIVQTKAESIGLGFSDVEHSISGVVDTRIGYANTIDSYLAGGLGKLATDNGGQIALSQLGLSYHTQWGDAWSSRIVANAYVDGINNGIGLTEAMVRYRDIPNESGIRLDVEFGLMYPKISLENVATAWASPYSLSYSTMNSWLAEEVRHIGLSTTIESLGKYRQSAHDFSLTAEAFMYNDTTGAMLSWHGWTQSSRQTLLQETLPITAIPAMQPGGMLDEQAVNSDPFIELDDRIGAHIVAK</sequence>
<evidence type="ECO:0000313" key="2">
    <source>
        <dbReference type="Proteomes" id="UP001431192"/>
    </source>
</evidence>
<dbReference type="Proteomes" id="UP001431192">
    <property type="component" value="Unassembled WGS sequence"/>
</dbReference>
<name>A0ABT2P5R1_9GAMM</name>
<dbReference type="RefSeq" id="WP_261733339.1">
    <property type="nucleotide sequence ID" value="NZ_JAODOQ010000001.1"/>
</dbReference>
<dbReference type="EMBL" id="JAODOQ010000001">
    <property type="protein sequence ID" value="MCT8987005.1"/>
    <property type="molecule type" value="Genomic_DNA"/>
</dbReference>
<comment type="caution">
    <text evidence="1">The sequence shown here is derived from an EMBL/GenBank/DDBJ whole genome shotgun (WGS) entry which is preliminary data.</text>
</comment>
<proteinExistence type="predicted"/>
<evidence type="ECO:0000313" key="1">
    <source>
        <dbReference type="EMBL" id="MCT8987005.1"/>
    </source>
</evidence>
<keyword evidence="2" id="KW-1185">Reference proteome</keyword>
<protein>
    <submittedName>
        <fullName evidence="1">Uncharacterized protein</fullName>
    </submittedName>
</protein>